<dbReference type="Proteomes" id="UP000799764">
    <property type="component" value="Unassembled WGS sequence"/>
</dbReference>
<gene>
    <name evidence="3" type="ORF">P171DRAFT_522884</name>
</gene>
<keyword evidence="4" id="KW-1185">Reference proteome</keyword>
<evidence type="ECO:0000256" key="1">
    <source>
        <dbReference type="SAM" id="MobiDB-lite"/>
    </source>
</evidence>
<evidence type="ECO:0000313" key="4">
    <source>
        <dbReference type="Proteomes" id="UP000799764"/>
    </source>
</evidence>
<dbReference type="InterPro" id="IPR045518">
    <property type="entry name" value="2EXR"/>
</dbReference>
<comment type="caution">
    <text evidence="3">The sequence shown here is derived from an EMBL/GenBank/DDBJ whole genome shotgun (WGS) entry which is preliminary data.</text>
</comment>
<sequence>MHHHGLAMDYGAPPPPPPPEYSSDTPWPLATMHNSPPPPPPILSYEQRFKGVAHNSTPVVLRSPKVFKFLNKADALYHGIPTSFPKFQSLPAELRKRIWNLSLPDRRLLEITLAVAAPPRDCEQQRQDVEKRSAPYTMKNHLGNIISGADYLIRMRSTGVNSPLLHVNSEASSEVHHIQRVHIPVHGSSTSHASRLHLCPERDTLLITVECKRNVAHVADFIHDVLACDAKGKGILYIAIKSANGPSCEDLPIDRTVIHPLAQAAIASTIQRLQSVSFIRLTGGRRMFDDLQGYYSDLGIPNKVLVRLNRAHPLWSCRSSYKVLPVDPRPVSRYLDLIGCSWDPRGLVRGWRMFESSYNVSPIPSDKMRVQIATAPLVETQIDTLAEARDFREAEEKTWTEAFTEGLFARSPGFLNPDDEESIEFAENHNVIGFWSFPIEAFGPVPEVPHDSYKWDMCVVRDMTGFQSQIELGLFDIS</sequence>
<organism evidence="3 4">
    <name type="scientific">Karstenula rhodostoma CBS 690.94</name>
    <dbReference type="NCBI Taxonomy" id="1392251"/>
    <lineage>
        <taxon>Eukaryota</taxon>
        <taxon>Fungi</taxon>
        <taxon>Dikarya</taxon>
        <taxon>Ascomycota</taxon>
        <taxon>Pezizomycotina</taxon>
        <taxon>Dothideomycetes</taxon>
        <taxon>Pleosporomycetidae</taxon>
        <taxon>Pleosporales</taxon>
        <taxon>Massarineae</taxon>
        <taxon>Didymosphaeriaceae</taxon>
        <taxon>Karstenula</taxon>
    </lineage>
</organism>
<dbReference type="OrthoDB" id="3469466at2759"/>
<evidence type="ECO:0000259" key="2">
    <source>
        <dbReference type="Pfam" id="PF20150"/>
    </source>
</evidence>
<dbReference type="AlphaFoldDB" id="A0A9P4PG34"/>
<feature type="region of interest" description="Disordered" evidence="1">
    <location>
        <begin position="1"/>
        <end position="42"/>
    </location>
</feature>
<reference evidence="3" key="1">
    <citation type="journal article" date="2020" name="Stud. Mycol.">
        <title>101 Dothideomycetes genomes: a test case for predicting lifestyles and emergence of pathogens.</title>
        <authorList>
            <person name="Haridas S."/>
            <person name="Albert R."/>
            <person name="Binder M."/>
            <person name="Bloem J."/>
            <person name="Labutti K."/>
            <person name="Salamov A."/>
            <person name="Andreopoulos B."/>
            <person name="Baker S."/>
            <person name="Barry K."/>
            <person name="Bills G."/>
            <person name="Bluhm B."/>
            <person name="Cannon C."/>
            <person name="Castanera R."/>
            <person name="Culley D."/>
            <person name="Daum C."/>
            <person name="Ezra D."/>
            <person name="Gonzalez J."/>
            <person name="Henrissat B."/>
            <person name="Kuo A."/>
            <person name="Liang C."/>
            <person name="Lipzen A."/>
            <person name="Lutzoni F."/>
            <person name="Magnuson J."/>
            <person name="Mondo S."/>
            <person name="Nolan M."/>
            <person name="Ohm R."/>
            <person name="Pangilinan J."/>
            <person name="Park H.-J."/>
            <person name="Ramirez L."/>
            <person name="Alfaro M."/>
            <person name="Sun H."/>
            <person name="Tritt A."/>
            <person name="Yoshinaga Y."/>
            <person name="Zwiers L.-H."/>
            <person name="Turgeon B."/>
            <person name="Goodwin S."/>
            <person name="Spatafora J."/>
            <person name="Crous P."/>
            <person name="Grigoriev I."/>
        </authorList>
    </citation>
    <scope>NUCLEOTIDE SEQUENCE</scope>
    <source>
        <strain evidence="3">CBS 690.94</strain>
    </source>
</reference>
<name>A0A9P4PG34_9PLEO</name>
<evidence type="ECO:0000313" key="3">
    <source>
        <dbReference type="EMBL" id="KAF2443277.1"/>
    </source>
</evidence>
<dbReference type="Pfam" id="PF20150">
    <property type="entry name" value="2EXR"/>
    <property type="match status" value="1"/>
</dbReference>
<feature type="domain" description="2EXR" evidence="2">
    <location>
        <begin position="84"/>
        <end position="205"/>
    </location>
</feature>
<dbReference type="PANTHER" id="PTHR35910">
    <property type="entry name" value="2EXR DOMAIN-CONTAINING PROTEIN"/>
    <property type="match status" value="1"/>
</dbReference>
<dbReference type="PANTHER" id="PTHR35910:SF1">
    <property type="entry name" value="2EXR DOMAIN-CONTAINING PROTEIN"/>
    <property type="match status" value="1"/>
</dbReference>
<dbReference type="EMBL" id="MU001503">
    <property type="protein sequence ID" value="KAF2443277.1"/>
    <property type="molecule type" value="Genomic_DNA"/>
</dbReference>
<protein>
    <recommendedName>
        <fullName evidence="2">2EXR domain-containing protein</fullName>
    </recommendedName>
</protein>
<accession>A0A9P4PG34</accession>
<proteinExistence type="predicted"/>